<keyword evidence="14" id="KW-0472">Membrane</keyword>
<dbReference type="InParanoid" id="A0A6P9DZ41"/>
<evidence type="ECO:0000256" key="6">
    <source>
        <dbReference type="ARBA" id="ARBA00022679"/>
    </source>
</evidence>
<dbReference type="PANTHER" id="PTHR46008">
    <property type="entry name" value="LEAF RUST 10 DISEASE-RESISTANCE LOCUS RECEPTOR-LIKE PROTEIN KINASE-LIKE 1.4"/>
    <property type="match status" value="1"/>
</dbReference>
<organism evidence="23 24">
    <name type="scientific">Juglans regia</name>
    <name type="common">English walnut</name>
    <dbReference type="NCBI Taxonomy" id="51240"/>
    <lineage>
        <taxon>Eukaryota</taxon>
        <taxon>Viridiplantae</taxon>
        <taxon>Streptophyta</taxon>
        <taxon>Embryophyta</taxon>
        <taxon>Tracheophyta</taxon>
        <taxon>Spermatophyta</taxon>
        <taxon>Magnoliopsida</taxon>
        <taxon>eudicotyledons</taxon>
        <taxon>Gunneridae</taxon>
        <taxon>Pentapetalae</taxon>
        <taxon>rosids</taxon>
        <taxon>fabids</taxon>
        <taxon>Fagales</taxon>
        <taxon>Juglandaceae</taxon>
        <taxon>Juglans</taxon>
    </lineage>
</organism>
<dbReference type="SUPFAM" id="SSF56112">
    <property type="entry name" value="Protein kinase-like (PK-like)"/>
    <property type="match status" value="1"/>
</dbReference>
<keyword evidence="4" id="KW-0597">Phosphoprotein</keyword>
<feature type="compositionally biased region" description="Low complexity" evidence="21">
    <location>
        <begin position="416"/>
        <end position="426"/>
    </location>
</feature>
<comment type="subcellular location">
    <subcellularLocation>
        <location evidence="1">Membrane</location>
        <topology evidence="1">Single-pass type I membrane protein</topology>
    </subcellularLocation>
</comment>
<comment type="similarity">
    <text evidence="20">Belongs to the protein kinase superfamily.</text>
</comment>
<dbReference type="CDD" id="cd14066">
    <property type="entry name" value="STKc_IRAK"/>
    <property type="match status" value="1"/>
</dbReference>
<dbReference type="FunCoup" id="A0A6P9DZ41">
    <property type="interactions" value="862"/>
</dbReference>
<dbReference type="Gene3D" id="1.10.510.10">
    <property type="entry name" value="Transferase(Phosphotransferase) domain 1"/>
    <property type="match status" value="1"/>
</dbReference>
<evidence type="ECO:0000256" key="4">
    <source>
        <dbReference type="ARBA" id="ARBA00022553"/>
    </source>
</evidence>
<evidence type="ECO:0000313" key="24">
    <source>
        <dbReference type="RefSeq" id="XP_035541020.1"/>
    </source>
</evidence>
<dbReference type="PANTHER" id="PTHR46008:SF48">
    <property type="entry name" value="PROTEIN KINASE DOMAIN-CONTAINING PROTEIN"/>
    <property type="match status" value="1"/>
</dbReference>
<evidence type="ECO:0000256" key="8">
    <source>
        <dbReference type="ARBA" id="ARBA00022729"/>
    </source>
</evidence>
<dbReference type="RefSeq" id="XP_035541020.1">
    <property type="nucleotide sequence ID" value="XM_035685127.1"/>
</dbReference>
<dbReference type="InterPro" id="IPR008271">
    <property type="entry name" value="Ser/Thr_kinase_AS"/>
</dbReference>
<dbReference type="InterPro" id="IPR017441">
    <property type="entry name" value="Protein_kinase_ATP_BS"/>
</dbReference>
<evidence type="ECO:0000256" key="7">
    <source>
        <dbReference type="ARBA" id="ARBA00022692"/>
    </source>
</evidence>
<evidence type="ECO:0000256" key="16">
    <source>
        <dbReference type="ARBA" id="ARBA00023180"/>
    </source>
</evidence>
<evidence type="ECO:0000256" key="14">
    <source>
        <dbReference type="ARBA" id="ARBA00023136"/>
    </source>
</evidence>
<dbReference type="Pfam" id="PF00069">
    <property type="entry name" value="Pkinase"/>
    <property type="match status" value="1"/>
</dbReference>
<keyword evidence="3 20" id="KW-0723">Serine/threonine-protein kinase</keyword>
<keyword evidence="10 19" id="KW-0547">Nucleotide-binding</keyword>
<dbReference type="KEGG" id="jre:108980789"/>
<evidence type="ECO:0000256" key="19">
    <source>
        <dbReference type="PROSITE-ProRule" id="PRU10141"/>
    </source>
</evidence>
<dbReference type="InterPro" id="IPR011009">
    <property type="entry name" value="Kinase-like_dom_sf"/>
</dbReference>
<keyword evidence="15" id="KW-0675">Receptor</keyword>
<evidence type="ECO:0000256" key="10">
    <source>
        <dbReference type="ARBA" id="ARBA00022741"/>
    </source>
</evidence>
<dbReference type="PROSITE" id="PS00107">
    <property type="entry name" value="PROTEIN_KINASE_ATP"/>
    <property type="match status" value="1"/>
</dbReference>
<dbReference type="GO" id="GO:0005524">
    <property type="term" value="F:ATP binding"/>
    <property type="evidence" value="ECO:0007669"/>
    <property type="project" value="UniProtKB-UniRule"/>
</dbReference>
<feature type="region of interest" description="Disordered" evidence="21">
    <location>
        <begin position="1"/>
        <end position="32"/>
    </location>
</feature>
<keyword evidence="23" id="KW-1185">Reference proteome</keyword>
<feature type="region of interest" description="Disordered" evidence="21">
    <location>
        <begin position="413"/>
        <end position="433"/>
    </location>
</feature>
<dbReference type="GO" id="GO:0004674">
    <property type="term" value="F:protein serine/threonine kinase activity"/>
    <property type="evidence" value="ECO:0007669"/>
    <property type="project" value="UniProtKB-KW"/>
</dbReference>
<feature type="domain" description="Protein kinase" evidence="22">
    <location>
        <begin position="131"/>
        <end position="386"/>
    </location>
</feature>
<evidence type="ECO:0000256" key="18">
    <source>
        <dbReference type="ARBA" id="ARBA00048679"/>
    </source>
</evidence>
<evidence type="ECO:0000256" key="17">
    <source>
        <dbReference type="ARBA" id="ARBA00047899"/>
    </source>
</evidence>
<gene>
    <name evidence="24" type="primary">LOC108980789</name>
</gene>
<keyword evidence="8" id="KW-0732">Signal</keyword>
<feature type="binding site" evidence="19">
    <location>
        <position position="163"/>
    </location>
    <ligand>
        <name>ATP</name>
        <dbReference type="ChEBI" id="CHEBI:30616"/>
    </ligand>
</feature>
<dbReference type="OrthoDB" id="4062651at2759"/>
<dbReference type="EC" id="2.7.11.1" evidence="2"/>
<evidence type="ECO:0000256" key="1">
    <source>
        <dbReference type="ARBA" id="ARBA00004479"/>
    </source>
</evidence>
<keyword evidence="11" id="KW-0418">Kinase</keyword>
<keyword evidence="16" id="KW-0325">Glycoprotein</keyword>
<keyword evidence="7" id="KW-0812">Transmembrane</keyword>
<protein>
    <recommendedName>
        <fullName evidence="2">non-specific serine/threonine protein kinase</fullName>
        <ecNumber evidence="2">2.7.11.1</ecNumber>
    </recommendedName>
</protein>
<comment type="catalytic activity">
    <reaction evidence="17">
        <text>L-threonyl-[protein] + ATP = O-phospho-L-threonyl-[protein] + ADP + H(+)</text>
        <dbReference type="Rhea" id="RHEA:46608"/>
        <dbReference type="Rhea" id="RHEA-COMP:11060"/>
        <dbReference type="Rhea" id="RHEA-COMP:11605"/>
        <dbReference type="ChEBI" id="CHEBI:15378"/>
        <dbReference type="ChEBI" id="CHEBI:30013"/>
        <dbReference type="ChEBI" id="CHEBI:30616"/>
        <dbReference type="ChEBI" id="CHEBI:61977"/>
        <dbReference type="ChEBI" id="CHEBI:456216"/>
        <dbReference type="EC" id="2.7.11.1"/>
    </reaction>
</comment>
<evidence type="ECO:0000256" key="12">
    <source>
        <dbReference type="ARBA" id="ARBA00022840"/>
    </source>
</evidence>
<evidence type="ECO:0000256" key="5">
    <source>
        <dbReference type="ARBA" id="ARBA00022614"/>
    </source>
</evidence>
<dbReference type="GeneID" id="108980789"/>
<keyword evidence="9" id="KW-0677">Repeat</keyword>
<keyword evidence="6" id="KW-0808">Transferase</keyword>
<evidence type="ECO:0000256" key="15">
    <source>
        <dbReference type="ARBA" id="ARBA00023170"/>
    </source>
</evidence>
<dbReference type="PROSITE" id="PS50011">
    <property type="entry name" value="PROTEIN_KINASE_DOM"/>
    <property type="match status" value="1"/>
</dbReference>
<dbReference type="SMART" id="SM00220">
    <property type="entry name" value="S_TKc"/>
    <property type="match status" value="1"/>
</dbReference>
<evidence type="ECO:0000256" key="9">
    <source>
        <dbReference type="ARBA" id="ARBA00022737"/>
    </source>
</evidence>
<comment type="catalytic activity">
    <reaction evidence="18">
        <text>L-seryl-[protein] + ATP = O-phospho-L-seryl-[protein] + ADP + H(+)</text>
        <dbReference type="Rhea" id="RHEA:17989"/>
        <dbReference type="Rhea" id="RHEA-COMP:9863"/>
        <dbReference type="Rhea" id="RHEA-COMP:11604"/>
        <dbReference type="ChEBI" id="CHEBI:15378"/>
        <dbReference type="ChEBI" id="CHEBI:29999"/>
        <dbReference type="ChEBI" id="CHEBI:30616"/>
        <dbReference type="ChEBI" id="CHEBI:83421"/>
        <dbReference type="ChEBI" id="CHEBI:456216"/>
        <dbReference type="EC" id="2.7.11.1"/>
    </reaction>
</comment>
<dbReference type="AlphaFoldDB" id="A0A6P9DZ41"/>
<dbReference type="Gene3D" id="3.30.200.20">
    <property type="entry name" value="Phosphorylase Kinase, domain 1"/>
    <property type="match status" value="1"/>
</dbReference>
<accession>A0A6P9DZ41</accession>
<keyword evidence="13" id="KW-1133">Transmembrane helix</keyword>
<evidence type="ECO:0000256" key="2">
    <source>
        <dbReference type="ARBA" id="ARBA00012513"/>
    </source>
</evidence>
<dbReference type="FunFam" id="3.30.200.20:FF:000309">
    <property type="entry name" value="Leucine-rich repeat receptor protein kinase MSP1"/>
    <property type="match status" value="1"/>
</dbReference>
<dbReference type="Proteomes" id="UP000235220">
    <property type="component" value="Chromosome 14"/>
</dbReference>
<evidence type="ECO:0000256" key="13">
    <source>
        <dbReference type="ARBA" id="ARBA00022989"/>
    </source>
</evidence>
<evidence type="ECO:0000256" key="21">
    <source>
        <dbReference type="SAM" id="MobiDB-lite"/>
    </source>
</evidence>
<dbReference type="InterPro" id="IPR000719">
    <property type="entry name" value="Prot_kinase_dom"/>
</dbReference>
<name>A0A6P9DZ41_JUGRE</name>
<evidence type="ECO:0000259" key="22">
    <source>
        <dbReference type="PROSITE" id="PS50011"/>
    </source>
</evidence>
<evidence type="ECO:0000256" key="3">
    <source>
        <dbReference type="ARBA" id="ARBA00022527"/>
    </source>
</evidence>
<reference evidence="24" key="1">
    <citation type="submission" date="2025-08" db="UniProtKB">
        <authorList>
            <consortium name="RefSeq"/>
        </authorList>
    </citation>
    <scope>IDENTIFICATION</scope>
    <source>
        <tissue evidence="24">Leaves</tissue>
    </source>
</reference>
<keyword evidence="12 19" id="KW-0067">ATP-binding</keyword>
<evidence type="ECO:0000313" key="23">
    <source>
        <dbReference type="Proteomes" id="UP000235220"/>
    </source>
</evidence>
<evidence type="ECO:0000256" key="11">
    <source>
        <dbReference type="ARBA" id="ARBA00022777"/>
    </source>
</evidence>
<dbReference type="FunFam" id="1.10.510.10:FF:000300">
    <property type="entry name" value="Calmodulin-binding receptor-like cytoplasmic kinase 3"/>
    <property type="match status" value="1"/>
</dbReference>
<keyword evidence="5" id="KW-0433">Leucine-rich repeat</keyword>
<sequence length="455" mass="50780">MMKKAPSPRNFPSSQRQENFILRDEPAGNSASNGTRSALKYFKVAAKKVAGAFAVVLFWRKKVDSKYHIADSSRNIVRTRGNSVSIDPSSGSSAKSSSIFKSSSSGYSSCVFNGQVGNFSIEEIYKATENFSPANIIGEGGFGTVYKGRLRDGTLVAIKRARKNKHENHLEFKNEMLTLSTIEHLNLVRLYGYLEHEDEKIILLEYVSNGTLREHLDGTLGKGLEIAERLEIAIDIAHAVTYLHMYTDHPIIHRDIKASNILITEKLRAKVADFGFARLGSTDPDATHVSTQVKGTAGYLDPDYLRTNQLTDKSDVYSFGVLLVELMTGRKPIETKRSISERVTIRWAIKKLNEGEAVIAMDQRLQRSPESVMAVEKVLKLAHLCLVPTRKSRPSMKQCVEVLWNIRKDVRERSSSHSLPPSSPQSANFPERDAKKSLHISFGVEDGDSYKFISA</sequence>
<dbReference type="PROSITE" id="PS00108">
    <property type="entry name" value="PROTEIN_KINASE_ST"/>
    <property type="match status" value="1"/>
</dbReference>
<dbReference type="GO" id="GO:0016020">
    <property type="term" value="C:membrane"/>
    <property type="evidence" value="ECO:0007669"/>
    <property type="project" value="UniProtKB-SubCell"/>
</dbReference>
<evidence type="ECO:0000256" key="20">
    <source>
        <dbReference type="RuleBase" id="RU000304"/>
    </source>
</evidence>
<proteinExistence type="inferred from homology"/>